<reference evidence="2 3" key="1">
    <citation type="submission" date="2013-04" db="EMBL/GenBank/DDBJ databases">
        <title>The Genome Sequence of Bacteroides massiliensis dnLKV3.</title>
        <authorList>
            <consortium name="The Broad Institute Genomics Platform"/>
            <consortium name="The Broad Institute Genome Sequencing Center for Infectious Disease"/>
            <person name="Earl A."/>
            <person name="Xavier R."/>
            <person name="Kuhn K."/>
            <person name="Stappenbeck T."/>
            <person name="Walker B."/>
            <person name="Young S."/>
            <person name="Zeng Q."/>
            <person name="Gargeya S."/>
            <person name="Fitzgerald M."/>
            <person name="Haas B."/>
            <person name="Abouelleil A."/>
            <person name="Allen A.W."/>
            <person name="Alvarado L."/>
            <person name="Arachchi H.M."/>
            <person name="Berlin A.M."/>
            <person name="Chapman S.B."/>
            <person name="Gainer-Dewar J."/>
            <person name="Goldberg J."/>
            <person name="Griggs A."/>
            <person name="Gujja S."/>
            <person name="Hansen M."/>
            <person name="Howarth C."/>
            <person name="Imamovic A."/>
            <person name="Ireland A."/>
            <person name="Larimer J."/>
            <person name="McCowan C."/>
            <person name="Murphy C."/>
            <person name="Pearson M."/>
            <person name="Poon T.W."/>
            <person name="Priest M."/>
            <person name="Roberts A."/>
            <person name="Saif S."/>
            <person name="Shea T."/>
            <person name="Sisk P."/>
            <person name="Sykes S."/>
            <person name="Wortman J."/>
            <person name="Nusbaum C."/>
            <person name="Birren B."/>
        </authorList>
    </citation>
    <scope>NUCLEOTIDE SEQUENCE [LARGE SCALE GENOMIC DNA]</scope>
    <source>
        <strain evidence="3">dnLKV3</strain>
    </source>
</reference>
<evidence type="ECO:0000256" key="1">
    <source>
        <dbReference type="SAM" id="Phobius"/>
    </source>
</evidence>
<gene>
    <name evidence="2" type="ORF">C802_04369</name>
</gene>
<keyword evidence="1" id="KW-0472">Membrane</keyword>
<feature type="transmembrane region" description="Helical" evidence="1">
    <location>
        <begin position="6"/>
        <end position="26"/>
    </location>
</feature>
<name>R9HXL2_9BACT</name>
<comment type="caution">
    <text evidence="2">The sequence shown here is derived from an EMBL/GenBank/DDBJ whole genome shotgun (WGS) entry which is preliminary data.</text>
</comment>
<protein>
    <submittedName>
        <fullName evidence="2">Uncharacterized protein</fullName>
    </submittedName>
</protein>
<keyword evidence="3" id="KW-1185">Reference proteome</keyword>
<dbReference type="Proteomes" id="UP000014200">
    <property type="component" value="Unassembled WGS sequence"/>
</dbReference>
<dbReference type="STRING" id="1235788.C802_04369"/>
<sequence length="49" mass="5301">MEGSFFILRLIPILEGGFAGMLFEIAAKKRLVGERQVVGDFLNAQGGGF</sequence>
<evidence type="ECO:0000313" key="3">
    <source>
        <dbReference type="Proteomes" id="UP000014200"/>
    </source>
</evidence>
<accession>R9HXL2</accession>
<organism evidence="2 3">
    <name type="scientific">Phocaeicola sartorii</name>
    <dbReference type="NCBI Taxonomy" id="671267"/>
    <lineage>
        <taxon>Bacteria</taxon>
        <taxon>Pseudomonadati</taxon>
        <taxon>Bacteroidota</taxon>
        <taxon>Bacteroidia</taxon>
        <taxon>Bacteroidales</taxon>
        <taxon>Bacteroidaceae</taxon>
        <taxon>Phocaeicola</taxon>
    </lineage>
</organism>
<keyword evidence="1" id="KW-0812">Transmembrane</keyword>
<evidence type="ECO:0000313" key="2">
    <source>
        <dbReference type="EMBL" id="EOS08758.1"/>
    </source>
</evidence>
<dbReference type="AlphaFoldDB" id="R9HXL2"/>
<keyword evidence="1" id="KW-1133">Transmembrane helix</keyword>
<dbReference type="EMBL" id="ASSP01000032">
    <property type="protein sequence ID" value="EOS08758.1"/>
    <property type="molecule type" value="Genomic_DNA"/>
</dbReference>
<proteinExistence type="predicted"/>
<dbReference type="HOGENOM" id="CLU_3132365_0_0_10"/>